<proteinExistence type="predicted"/>
<reference evidence="1 2" key="1">
    <citation type="journal article" date="2018" name="Mol. Biol. Evol.">
        <title>Broad Genomic Sampling Reveals a Smut Pathogenic Ancestry of the Fungal Clade Ustilaginomycotina.</title>
        <authorList>
            <person name="Kijpornyongpan T."/>
            <person name="Mondo S.J."/>
            <person name="Barry K."/>
            <person name="Sandor L."/>
            <person name="Lee J."/>
            <person name="Lipzen A."/>
            <person name="Pangilinan J."/>
            <person name="LaButti K."/>
            <person name="Hainaut M."/>
            <person name="Henrissat B."/>
            <person name="Grigoriev I.V."/>
            <person name="Spatafora J.W."/>
            <person name="Aime M.C."/>
        </authorList>
    </citation>
    <scope>NUCLEOTIDE SEQUENCE [LARGE SCALE GENOMIC DNA]</scope>
    <source>
        <strain evidence="1 2">SA 807</strain>
    </source>
</reference>
<organism evidence="1 2">
    <name type="scientific">Violaceomyces palustris</name>
    <dbReference type="NCBI Taxonomy" id="1673888"/>
    <lineage>
        <taxon>Eukaryota</taxon>
        <taxon>Fungi</taxon>
        <taxon>Dikarya</taxon>
        <taxon>Basidiomycota</taxon>
        <taxon>Ustilaginomycotina</taxon>
        <taxon>Ustilaginomycetes</taxon>
        <taxon>Violaceomycetales</taxon>
        <taxon>Violaceomycetaceae</taxon>
        <taxon>Violaceomyces</taxon>
    </lineage>
</organism>
<dbReference type="EMBL" id="KZ819725">
    <property type="protein sequence ID" value="PWN53452.1"/>
    <property type="molecule type" value="Genomic_DNA"/>
</dbReference>
<evidence type="ECO:0000313" key="2">
    <source>
        <dbReference type="Proteomes" id="UP000245626"/>
    </source>
</evidence>
<sequence length="726" mass="79542">MLVRIRSKDGIFRFPLEPTDDASKLIDKFLETAINPDPLSLTFSNQPRGGEFQAETLRGTSLGELGISHGHLLYAAYNEASGASSDDATQAVPSSTGSAGPSGSTESPATNGSSTISKPKKPWEEAVEDGVDVYWQGKDGRIPRSRDSKFCRHGPKGMCDYCTPLEPYDSGYLSEHNIKHLSFHAYLRKQDIAGNKSSQSYIPPLEEASFEVKVPCPSGQHANWPAGVCTKCQPSAITLQRQPYRMVDHVEFAHPNLIENILAFWRSTAVQRFGFLLGRYEPYPDIPMGIKAVVEAIHEPPQEGELDGLTLGVPWDDQPRIEKLAKRCGLQFIGMIYSDLTPSDPTQQDASKAGMVVCKRHKESFFLSGCEAIFSAQLQLGNPSPSRFSLSGKYNSKFVTCVLSGTEEGAIDVSAYQVSEQAMGMVKADMIEASVNPNIIRVKPSEGDRFVPEVFYRYKNEYKIDVQESAKPTFPVEYLIVTATHGFPNSPNPTFLSSAFPIENRPGLHDQDLSIALNAIAKVVGGRDLLPLGSDSKGKGRAFEDDSAVRAKLVEVVSDWHMIAFLETCGILDEDDMAALCRVATTHDAGEALDSLLTRPGWQTLVAIAREHARPEVSSPANHGSSTREGSGTDQRKPEEVREENDFTYDGVDDSDEELDFDDANEAFDDDEDGNREPSRAAPASTREEVVIIPDDDVPEDARVCPHCTFHNPLGTTDCEVCGLPL</sequence>
<evidence type="ECO:0000313" key="1">
    <source>
        <dbReference type="EMBL" id="PWN53452.1"/>
    </source>
</evidence>
<protein>
    <submittedName>
        <fullName evidence="1">Polyubiquitin-tagged protein recognition complex, Npl4 component</fullName>
    </submittedName>
</protein>
<dbReference type="Proteomes" id="UP000245626">
    <property type="component" value="Unassembled WGS sequence"/>
</dbReference>
<name>A0ACD0P623_9BASI</name>
<keyword evidence="2" id="KW-1185">Reference proteome</keyword>
<gene>
    <name evidence="1" type="ORF">IE53DRAFT_384064</name>
</gene>
<accession>A0ACD0P623</accession>